<dbReference type="PANTHER" id="PTHR13204:SF1">
    <property type="entry name" value="ESTER HYDROLASE C11ORF54"/>
    <property type="match status" value="1"/>
</dbReference>
<dbReference type="CDD" id="cd17298">
    <property type="entry name" value="DUF1907"/>
    <property type="match status" value="2"/>
</dbReference>
<keyword evidence="5" id="KW-0862">Zinc</keyword>
<evidence type="ECO:0000259" key="7">
    <source>
        <dbReference type="SMART" id="SM01168"/>
    </source>
</evidence>
<feature type="domain" description="DUF1907" evidence="7">
    <location>
        <begin position="311"/>
        <end position="579"/>
    </location>
</feature>
<dbReference type="Pfam" id="PF08925">
    <property type="entry name" value="DUF1907"/>
    <property type="match status" value="2"/>
</dbReference>
<dbReference type="GO" id="GO:0016787">
    <property type="term" value="F:hydrolase activity"/>
    <property type="evidence" value="ECO:0007669"/>
    <property type="project" value="UniProtKB-KW"/>
</dbReference>
<dbReference type="GO" id="GO:0005634">
    <property type="term" value="C:nucleus"/>
    <property type="evidence" value="ECO:0007669"/>
    <property type="project" value="UniProtKB-SubCell"/>
</dbReference>
<protein>
    <recommendedName>
        <fullName evidence="7">DUF1907 domain-containing protein</fullName>
    </recommendedName>
</protein>
<keyword evidence="3" id="KW-0479">Metal-binding</keyword>
<evidence type="ECO:0000256" key="4">
    <source>
        <dbReference type="ARBA" id="ARBA00022801"/>
    </source>
</evidence>
<keyword evidence="6" id="KW-0539">Nucleus</keyword>
<evidence type="ECO:0000256" key="6">
    <source>
        <dbReference type="ARBA" id="ARBA00023242"/>
    </source>
</evidence>
<dbReference type="SMART" id="SM01168">
    <property type="entry name" value="DUF1907"/>
    <property type="match status" value="2"/>
</dbReference>
<accession>A0ABD0M384</accession>
<sequence length="591" mass="64286">MPPPVAKAPMHVPSLGEVAEVLQAGLEKNFSTVQVSVVDCPDLTQKPFCLSAKGICGSPRLADVGGPPFLLPLPQKDKSYNLAEIAKLVELPEAFVIGAGAGPWKQIGTNSELIASAKVAANGGDALCCNSYTAKVDAKNGSCVLDSLGSLDFNLMGNFLCSEGKPGKVLEIKASKRTGEENFMSAVRKTLQNHYKTKPVALGGVFLVEKGKAKLHIMPDFSCVPLNSDQEVDSWLKFYEMDAVLVCLGELVSHDPGLDLRVEHFHCFSDHGQGGHYHYDTTPNDVAYRAYFNVAEFLYRVDQPTVTNKIVLQAGLEKNFSAVQVSVVDCPDLTQQPFNLSAKGICGRPRLADVGGPPNMFPFPRSDKVYNMEVIAKLVELPQAFIIGAGAARSSAVGVFAELAASVKVATSGGEPCCCNSYSARVDLEDGSCVLERLPSTLDFEMMGNFFCSEGNPGKVLEIKASKRTGEENFMSAVRKTLQNHYKTKPVALGGPPKFPNTPLDSDEAVNSWLRFYEMDAILVCVGELVSHDPDLDLRVEHFHCFSDHGQGGHYHYDTTPNDVVYRAYFNVAEFVYRIDQPVVANKIYHS</sequence>
<dbReference type="EMBL" id="JACVVK020000008">
    <property type="protein sequence ID" value="KAK7506077.1"/>
    <property type="molecule type" value="Genomic_DNA"/>
</dbReference>
<evidence type="ECO:0000256" key="2">
    <source>
        <dbReference type="ARBA" id="ARBA00011245"/>
    </source>
</evidence>
<dbReference type="Proteomes" id="UP001519460">
    <property type="component" value="Unassembled WGS sequence"/>
</dbReference>
<evidence type="ECO:0000256" key="5">
    <source>
        <dbReference type="ARBA" id="ARBA00022833"/>
    </source>
</evidence>
<gene>
    <name evidence="8" type="ORF">BaRGS_00002799</name>
</gene>
<evidence type="ECO:0000313" key="8">
    <source>
        <dbReference type="EMBL" id="KAK7506077.1"/>
    </source>
</evidence>
<name>A0ABD0M384_9CAEN</name>
<evidence type="ECO:0000256" key="3">
    <source>
        <dbReference type="ARBA" id="ARBA00022723"/>
    </source>
</evidence>
<feature type="domain" description="DUF1907" evidence="7">
    <location>
        <begin position="21"/>
        <end position="301"/>
    </location>
</feature>
<dbReference type="SUPFAM" id="SSF117856">
    <property type="entry name" value="AF0104/ALDC/Ptd012-like"/>
    <property type="match status" value="2"/>
</dbReference>
<comment type="subcellular location">
    <subcellularLocation>
        <location evidence="1">Nucleus</location>
    </subcellularLocation>
</comment>
<dbReference type="PANTHER" id="PTHR13204">
    <property type="entry name" value="PTD012 PROTEIN"/>
    <property type="match status" value="1"/>
</dbReference>
<keyword evidence="9" id="KW-1185">Reference proteome</keyword>
<evidence type="ECO:0000313" key="9">
    <source>
        <dbReference type="Proteomes" id="UP001519460"/>
    </source>
</evidence>
<reference evidence="8 9" key="1">
    <citation type="journal article" date="2023" name="Sci. Data">
        <title>Genome assembly of the Korean intertidal mud-creeper Batillaria attramentaria.</title>
        <authorList>
            <person name="Patra A.K."/>
            <person name="Ho P.T."/>
            <person name="Jun S."/>
            <person name="Lee S.J."/>
            <person name="Kim Y."/>
            <person name="Won Y.J."/>
        </authorList>
    </citation>
    <scope>NUCLEOTIDE SEQUENCE [LARGE SCALE GENOMIC DNA]</scope>
    <source>
        <strain evidence="8">Wonlab-2016</strain>
    </source>
</reference>
<dbReference type="AlphaFoldDB" id="A0ABD0M384"/>
<dbReference type="GO" id="GO:0046872">
    <property type="term" value="F:metal ion binding"/>
    <property type="evidence" value="ECO:0007669"/>
    <property type="project" value="UniProtKB-KW"/>
</dbReference>
<organism evidence="8 9">
    <name type="scientific">Batillaria attramentaria</name>
    <dbReference type="NCBI Taxonomy" id="370345"/>
    <lineage>
        <taxon>Eukaryota</taxon>
        <taxon>Metazoa</taxon>
        <taxon>Spiralia</taxon>
        <taxon>Lophotrochozoa</taxon>
        <taxon>Mollusca</taxon>
        <taxon>Gastropoda</taxon>
        <taxon>Caenogastropoda</taxon>
        <taxon>Sorbeoconcha</taxon>
        <taxon>Cerithioidea</taxon>
        <taxon>Batillariidae</taxon>
        <taxon>Batillaria</taxon>
    </lineage>
</organism>
<keyword evidence="4" id="KW-0378">Hydrolase</keyword>
<comment type="caution">
    <text evidence="8">The sequence shown here is derived from an EMBL/GenBank/DDBJ whole genome shotgun (WGS) entry which is preliminary data.</text>
</comment>
<evidence type="ECO:0000256" key="1">
    <source>
        <dbReference type="ARBA" id="ARBA00004123"/>
    </source>
</evidence>
<proteinExistence type="predicted"/>
<comment type="subunit">
    <text evidence="2">Monomer.</text>
</comment>
<dbReference type="InterPro" id="IPR015021">
    <property type="entry name" value="C11orf54_DUF1907"/>
</dbReference>